<dbReference type="EMBL" id="VSSQ01060390">
    <property type="protein sequence ID" value="MPN13834.1"/>
    <property type="molecule type" value="Genomic_DNA"/>
</dbReference>
<protein>
    <submittedName>
        <fullName evidence="1">Uncharacterized protein</fullName>
    </submittedName>
</protein>
<sequence length="150" mass="17021">MHGIISRVNTEIESVTVGKLVCKFGVNVIKIISATVIRIVLLLPGGVLDKRLGQNIEVSTTQRNIKCGFFFHDGPFHLEFRRKCPDAGCPADLFIVAVFHAHIHHRRKPSSETCREATFIKRYVFKRITVENGKKAHHVIHVVERDTVQE</sequence>
<name>A0A645FND5_9ZZZZ</name>
<accession>A0A645FND5</accession>
<proteinExistence type="predicted"/>
<organism evidence="1">
    <name type="scientific">bioreactor metagenome</name>
    <dbReference type="NCBI Taxonomy" id="1076179"/>
    <lineage>
        <taxon>unclassified sequences</taxon>
        <taxon>metagenomes</taxon>
        <taxon>ecological metagenomes</taxon>
    </lineage>
</organism>
<gene>
    <name evidence="1" type="ORF">SDC9_161160</name>
</gene>
<dbReference type="AlphaFoldDB" id="A0A645FND5"/>
<evidence type="ECO:0000313" key="1">
    <source>
        <dbReference type="EMBL" id="MPN13834.1"/>
    </source>
</evidence>
<reference evidence="1" key="1">
    <citation type="submission" date="2019-08" db="EMBL/GenBank/DDBJ databases">
        <authorList>
            <person name="Kucharzyk K."/>
            <person name="Murdoch R.W."/>
            <person name="Higgins S."/>
            <person name="Loffler F."/>
        </authorList>
    </citation>
    <scope>NUCLEOTIDE SEQUENCE</scope>
</reference>
<comment type="caution">
    <text evidence="1">The sequence shown here is derived from an EMBL/GenBank/DDBJ whole genome shotgun (WGS) entry which is preliminary data.</text>
</comment>